<gene>
    <name evidence="10" type="ORF">LH29_24415</name>
</gene>
<organism evidence="10 11">
    <name type="scientific">Draconibacterium sediminis</name>
    <dbReference type="NCBI Taxonomy" id="1544798"/>
    <lineage>
        <taxon>Bacteria</taxon>
        <taxon>Pseudomonadati</taxon>
        <taxon>Bacteroidota</taxon>
        <taxon>Bacteroidia</taxon>
        <taxon>Marinilabiliales</taxon>
        <taxon>Prolixibacteraceae</taxon>
        <taxon>Draconibacterium</taxon>
    </lineage>
</organism>
<evidence type="ECO:0000256" key="7">
    <source>
        <dbReference type="ARBA" id="ARBA00023136"/>
    </source>
</evidence>
<evidence type="ECO:0000313" key="11">
    <source>
        <dbReference type="Proteomes" id="UP000032544"/>
    </source>
</evidence>
<dbReference type="RefSeq" id="WP_045033826.1">
    <property type="nucleotide sequence ID" value="NZ_JRHC01000011.1"/>
</dbReference>
<accession>A0A0D8J546</accession>
<dbReference type="InterPro" id="IPR003342">
    <property type="entry name" value="ArnT-like_N"/>
</dbReference>
<feature type="transmembrane region" description="Helical" evidence="8">
    <location>
        <begin position="316"/>
        <end position="334"/>
    </location>
</feature>
<feature type="transmembrane region" description="Helical" evidence="8">
    <location>
        <begin position="176"/>
        <end position="193"/>
    </location>
</feature>
<dbReference type="GO" id="GO:0005886">
    <property type="term" value="C:plasma membrane"/>
    <property type="evidence" value="ECO:0007669"/>
    <property type="project" value="UniProtKB-SubCell"/>
</dbReference>
<dbReference type="GO" id="GO:0000030">
    <property type="term" value="F:mannosyltransferase activity"/>
    <property type="evidence" value="ECO:0007669"/>
    <property type="project" value="InterPro"/>
</dbReference>
<keyword evidence="5 8" id="KW-0812">Transmembrane</keyword>
<dbReference type="GO" id="GO:0009103">
    <property type="term" value="P:lipopolysaccharide biosynthetic process"/>
    <property type="evidence" value="ECO:0007669"/>
    <property type="project" value="UniProtKB-ARBA"/>
</dbReference>
<dbReference type="PANTHER" id="PTHR33908">
    <property type="entry name" value="MANNOSYLTRANSFERASE YKCB-RELATED"/>
    <property type="match status" value="1"/>
</dbReference>
<dbReference type="AlphaFoldDB" id="A0A0D8J546"/>
<evidence type="ECO:0000259" key="9">
    <source>
        <dbReference type="Pfam" id="PF02366"/>
    </source>
</evidence>
<dbReference type="PANTHER" id="PTHR33908:SF3">
    <property type="entry name" value="UNDECAPRENYL PHOSPHATE-ALPHA-4-AMINO-4-DEOXY-L-ARABINOSE ARABINOSYL TRANSFERASE"/>
    <property type="match status" value="1"/>
</dbReference>
<sequence>MKYFLLILLFSGLLFFSFLGGTSVFQRAEARNAECAREMMENKEWIVPTFNGELRTDKPAMEYYGMMAGYYLLGVNEAGARFFSALCGLLVVLATFWIARRHWSEKAAWWSALTMLASMHLIIQFRLATPDPYLILCHTLSIYFFYEGSHSRKWKWFALTYIFLGLGIFAKGPVGLLLPGLTILLFMLVTKTFTWKRILEQKPWWGILLISAVALPWYFAVHVKTGGEWTRIFFFEHNLNRFDSGLSGHHAPFVMPFIFVLAGLLPFSVFGVRAFKETWQQRKNNSLMVLAALSTLVVVGFYALSQTKLINYTSPAYPFLSLMIGNTIAGLISHSESLRKTKIETLIMVFLALLLPIAVFFFMKYSPLQNVDWIAWFMVAMPIGGIVALFLRKKSSENGLLAIAAAFMVTTFIVFWKPFQVLDDQSPVHKYGEIVSAHNEVVAYKDFHHAFAFYAHGKIPVFQDEKNLIDYLASHEDVLVLSRNYDLSYMDEIPELECLGKGQDLFSRKSTGVYHKH</sequence>
<keyword evidence="4" id="KW-0808">Transferase</keyword>
<feature type="transmembrane region" description="Helical" evidence="8">
    <location>
        <begin position="205"/>
        <end position="223"/>
    </location>
</feature>
<name>A0A0D8J546_9BACT</name>
<dbReference type="Proteomes" id="UP000032544">
    <property type="component" value="Unassembled WGS sequence"/>
</dbReference>
<evidence type="ECO:0000256" key="6">
    <source>
        <dbReference type="ARBA" id="ARBA00022989"/>
    </source>
</evidence>
<feature type="transmembrane region" description="Helical" evidence="8">
    <location>
        <begin position="398"/>
        <end position="416"/>
    </location>
</feature>
<evidence type="ECO:0000313" key="10">
    <source>
        <dbReference type="EMBL" id="KJF41646.1"/>
    </source>
</evidence>
<dbReference type="GO" id="GO:0006493">
    <property type="term" value="P:protein O-linked glycosylation"/>
    <property type="evidence" value="ECO:0007669"/>
    <property type="project" value="InterPro"/>
</dbReference>
<dbReference type="OrthoDB" id="8353433at2"/>
<comment type="caution">
    <text evidence="10">The sequence shown here is derived from an EMBL/GenBank/DDBJ whole genome shotgun (WGS) entry which is preliminary data.</text>
</comment>
<evidence type="ECO:0000256" key="2">
    <source>
        <dbReference type="ARBA" id="ARBA00022475"/>
    </source>
</evidence>
<dbReference type="GO" id="GO:0010041">
    <property type="term" value="P:response to iron(III) ion"/>
    <property type="evidence" value="ECO:0007669"/>
    <property type="project" value="TreeGrafter"/>
</dbReference>
<evidence type="ECO:0000256" key="4">
    <source>
        <dbReference type="ARBA" id="ARBA00022679"/>
    </source>
</evidence>
<feature type="transmembrane region" description="Helical" evidence="8">
    <location>
        <begin position="287"/>
        <end position="304"/>
    </location>
</feature>
<feature type="transmembrane region" description="Helical" evidence="8">
    <location>
        <begin position="346"/>
        <end position="367"/>
    </location>
</feature>
<dbReference type="STRING" id="1544798.LH29_24415"/>
<feature type="transmembrane region" description="Helical" evidence="8">
    <location>
        <begin position="373"/>
        <end position="391"/>
    </location>
</feature>
<keyword evidence="2" id="KW-1003">Cell membrane</keyword>
<dbReference type="GO" id="GO:0016763">
    <property type="term" value="F:pentosyltransferase activity"/>
    <property type="evidence" value="ECO:0007669"/>
    <property type="project" value="TreeGrafter"/>
</dbReference>
<protein>
    <recommendedName>
        <fullName evidence="9">ArnT-like N-terminal domain-containing protein</fullName>
    </recommendedName>
</protein>
<keyword evidence="3" id="KW-0328">Glycosyltransferase</keyword>
<comment type="subcellular location">
    <subcellularLocation>
        <location evidence="1">Cell membrane</location>
        <topology evidence="1">Multi-pass membrane protein</topology>
    </subcellularLocation>
</comment>
<evidence type="ECO:0000256" key="8">
    <source>
        <dbReference type="SAM" id="Phobius"/>
    </source>
</evidence>
<keyword evidence="7 8" id="KW-0472">Membrane</keyword>
<dbReference type="EMBL" id="JRHC01000011">
    <property type="protein sequence ID" value="KJF41646.1"/>
    <property type="molecule type" value="Genomic_DNA"/>
</dbReference>
<evidence type="ECO:0000256" key="1">
    <source>
        <dbReference type="ARBA" id="ARBA00004651"/>
    </source>
</evidence>
<proteinExistence type="predicted"/>
<feature type="domain" description="ArnT-like N-terminal" evidence="9">
    <location>
        <begin position="25"/>
        <end position="225"/>
    </location>
</feature>
<reference evidence="10 11" key="1">
    <citation type="submission" date="2014-09" db="EMBL/GenBank/DDBJ databases">
        <title>Draft Genome Sequence of Draconibacterium sp. JN14CK-3.</title>
        <authorList>
            <person name="Dong C."/>
            <person name="Lai Q."/>
            <person name="Shao Z."/>
        </authorList>
    </citation>
    <scope>NUCLEOTIDE SEQUENCE [LARGE SCALE GENOMIC DNA]</scope>
    <source>
        <strain evidence="10 11">JN14CK-3</strain>
    </source>
</reference>
<dbReference type="Pfam" id="PF02366">
    <property type="entry name" value="PMT"/>
    <property type="match status" value="1"/>
</dbReference>
<feature type="transmembrane region" description="Helical" evidence="8">
    <location>
        <begin position="253"/>
        <end position="275"/>
    </location>
</feature>
<evidence type="ECO:0000256" key="5">
    <source>
        <dbReference type="ARBA" id="ARBA00022692"/>
    </source>
</evidence>
<keyword evidence="6 8" id="KW-1133">Transmembrane helix</keyword>
<feature type="transmembrane region" description="Helical" evidence="8">
    <location>
        <begin position="82"/>
        <end position="100"/>
    </location>
</feature>
<evidence type="ECO:0000256" key="3">
    <source>
        <dbReference type="ARBA" id="ARBA00022676"/>
    </source>
</evidence>
<keyword evidence="11" id="KW-1185">Reference proteome</keyword>
<feature type="transmembrane region" description="Helical" evidence="8">
    <location>
        <begin position="107"/>
        <end position="127"/>
    </location>
</feature>
<dbReference type="InterPro" id="IPR050297">
    <property type="entry name" value="LipidA_mod_glycosyltrf_83"/>
</dbReference>